<dbReference type="AlphaFoldDB" id="A0A1D8AZM9"/>
<reference evidence="2 3" key="1">
    <citation type="submission" date="2016-06" db="EMBL/GenBank/DDBJ databases">
        <title>Three novel species with peptidoglycan cell walls form the new genus Lacunisphaera gen. nov. in the family Opitutaceae of the verrucomicrobial subdivision 4.</title>
        <authorList>
            <person name="Rast P."/>
            <person name="Gloeckner I."/>
            <person name="Jogler M."/>
            <person name="Boedeker C."/>
            <person name="Jeske O."/>
            <person name="Wiegand S."/>
            <person name="Reinhardt R."/>
            <person name="Schumann P."/>
            <person name="Rohde M."/>
            <person name="Spring S."/>
            <person name="Gloeckner F.O."/>
            <person name="Jogler C."/>
        </authorList>
    </citation>
    <scope>NUCLEOTIDE SEQUENCE [LARGE SCALE GENOMIC DNA]</scope>
    <source>
        <strain evidence="2 3">IG16b</strain>
    </source>
</reference>
<evidence type="ECO:0000313" key="3">
    <source>
        <dbReference type="Proteomes" id="UP000095228"/>
    </source>
</evidence>
<dbReference type="STRING" id="1838286.Verru16b_03460"/>
<feature type="compositionally biased region" description="Basic and acidic residues" evidence="1">
    <location>
        <begin position="9"/>
        <end position="26"/>
    </location>
</feature>
<gene>
    <name evidence="2" type="ORF">Verru16b_03460</name>
</gene>
<proteinExistence type="predicted"/>
<evidence type="ECO:0000256" key="1">
    <source>
        <dbReference type="SAM" id="MobiDB-lite"/>
    </source>
</evidence>
<dbReference type="EMBL" id="CP016094">
    <property type="protein sequence ID" value="AOS46356.1"/>
    <property type="molecule type" value="Genomic_DNA"/>
</dbReference>
<protein>
    <submittedName>
        <fullName evidence="2">Uncharacterized protein</fullName>
    </submittedName>
</protein>
<organism evidence="2 3">
    <name type="scientific">Lacunisphaera limnophila</name>
    <dbReference type="NCBI Taxonomy" id="1838286"/>
    <lineage>
        <taxon>Bacteria</taxon>
        <taxon>Pseudomonadati</taxon>
        <taxon>Verrucomicrobiota</taxon>
        <taxon>Opitutia</taxon>
        <taxon>Opitutales</taxon>
        <taxon>Opitutaceae</taxon>
        <taxon>Lacunisphaera</taxon>
    </lineage>
</organism>
<evidence type="ECO:0000313" key="2">
    <source>
        <dbReference type="EMBL" id="AOS46356.1"/>
    </source>
</evidence>
<keyword evidence="3" id="KW-1185">Reference proteome</keyword>
<accession>A0A1D8AZM9</accession>
<sequence>MSECVHGNKGQDDGNKGNGDYGEHRCTNGANLRIGTMPVNPQF</sequence>
<name>A0A1D8AZM9_9BACT</name>
<dbReference type="Proteomes" id="UP000095228">
    <property type="component" value="Chromosome"/>
</dbReference>
<feature type="region of interest" description="Disordered" evidence="1">
    <location>
        <begin position="1"/>
        <end position="43"/>
    </location>
</feature>
<dbReference type="KEGG" id="obg:Verru16b_03460"/>